<feature type="signal peptide" evidence="1">
    <location>
        <begin position="1"/>
        <end position="28"/>
    </location>
</feature>
<organism evidence="2 3">
    <name type="scientific">Cytobacillus solani</name>
    <dbReference type="NCBI Taxonomy" id="1637975"/>
    <lineage>
        <taxon>Bacteria</taxon>
        <taxon>Bacillati</taxon>
        <taxon>Bacillota</taxon>
        <taxon>Bacilli</taxon>
        <taxon>Bacillales</taxon>
        <taxon>Bacillaceae</taxon>
        <taxon>Cytobacillus</taxon>
    </lineage>
</organism>
<dbReference type="STRING" id="1637975.AN957_07525"/>
<sequence length="145" mass="15885">MTQSISKKFKMLLAGIVTTLLIPSSVFAEEGPERGPGEWDSIGYAQSIRIPTNGFATTQTVSSGGGNIKIRISNASPDNVYRVWLYEKDDDGYDPVVPYAKYGYGDYEITWDVSGFTDGSDGKAEIFAHIGYGSVEDDVTIQFFD</sequence>
<feature type="chain" id="PRO_5006208525" evidence="1">
    <location>
        <begin position="29"/>
        <end position="145"/>
    </location>
</feature>
<evidence type="ECO:0000256" key="1">
    <source>
        <dbReference type="SAM" id="SignalP"/>
    </source>
</evidence>
<evidence type="ECO:0000313" key="3">
    <source>
        <dbReference type="Proteomes" id="UP000050996"/>
    </source>
</evidence>
<gene>
    <name evidence="2" type="ORF">AN957_07525</name>
</gene>
<keyword evidence="1" id="KW-0732">Signal</keyword>
<dbReference type="AlphaFoldDB" id="A0A0Q3VG60"/>
<evidence type="ECO:0000313" key="2">
    <source>
        <dbReference type="EMBL" id="KQL18434.1"/>
    </source>
</evidence>
<dbReference type="RefSeq" id="WP_053475004.1">
    <property type="nucleotide sequence ID" value="NZ_CP041305.1"/>
</dbReference>
<protein>
    <submittedName>
        <fullName evidence="2">Uncharacterized protein</fullName>
    </submittedName>
</protein>
<keyword evidence="3" id="KW-1185">Reference proteome</keyword>
<comment type="caution">
    <text evidence="2">The sequence shown here is derived from an EMBL/GenBank/DDBJ whole genome shotgun (WGS) entry which is preliminary data.</text>
</comment>
<name>A0A0Q3VG60_9BACI</name>
<reference evidence="2 3" key="1">
    <citation type="submission" date="2015-09" db="EMBL/GenBank/DDBJ databases">
        <title>Genome sequencing project for genomic taxonomy and phylogenomics of Bacillus-like bacteria.</title>
        <authorList>
            <person name="Liu B."/>
            <person name="Wang J."/>
            <person name="Zhu Y."/>
            <person name="Liu G."/>
            <person name="Chen Q."/>
            <person name="Chen Z."/>
            <person name="Lan J."/>
            <person name="Che J."/>
            <person name="Ge C."/>
            <person name="Shi H."/>
            <person name="Pan Z."/>
            <person name="Liu X."/>
        </authorList>
    </citation>
    <scope>NUCLEOTIDE SEQUENCE [LARGE SCALE GENOMIC DNA]</scope>
    <source>
        <strain evidence="2 3">FJAT-18043</strain>
    </source>
</reference>
<accession>A0A0Q3VG60</accession>
<proteinExistence type="predicted"/>
<dbReference type="EMBL" id="LJIX01000006">
    <property type="protein sequence ID" value="KQL18434.1"/>
    <property type="molecule type" value="Genomic_DNA"/>
</dbReference>
<dbReference type="Proteomes" id="UP000050996">
    <property type="component" value="Unassembled WGS sequence"/>
</dbReference>
<dbReference type="PATRIC" id="fig|1637975.4.peg.1237"/>